<name>L0K8Y3_HALHC</name>
<evidence type="ECO:0000256" key="4">
    <source>
        <dbReference type="ARBA" id="ARBA00022692"/>
    </source>
</evidence>
<dbReference type="GO" id="GO:0005886">
    <property type="term" value="C:plasma membrane"/>
    <property type="evidence" value="ECO:0007669"/>
    <property type="project" value="UniProtKB-SubCell"/>
</dbReference>
<dbReference type="InterPro" id="IPR000515">
    <property type="entry name" value="MetI-like"/>
</dbReference>
<protein>
    <submittedName>
        <fullName evidence="9">ABC-type sugar transport system, permease component</fullName>
    </submittedName>
</protein>
<dbReference type="EMBL" id="CP003359">
    <property type="protein sequence ID" value="AGB41747.1"/>
    <property type="molecule type" value="Genomic_DNA"/>
</dbReference>
<evidence type="ECO:0000256" key="1">
    <source>
        <dbReference type="ARBA" id="ARBA00004651"/>
    </source>
</evidence>
<organism evidence="9 10">
    <name type="scientific">Halobacteroides halobius (strain ATCC 35273 / DSM 5150 / MD-1)</name>
    <dbReference type="NCBI Taxonomy" id="748449"/>
    <lineage>
        <taxon>Bacteria</taxon>
        <taxon>Bacillati</taxon>
        <taxon>Bacillota</taxon>
        <taxon>Clostridia</taxon>
        <taxon>Halanaerobiales</taxon>
        <taxon>Halobacteroidaceae</taxon>
        <taxon>Halobacteroides</taxon>
    </lineage>
</organism>
<keyword evidence="6 7" id="KW-0472">Membrane</keyword>
<dbReference type="CDD" id="cd06261">
    <property type="entry name" value="TM_PBP2"/>
    <property type="match status" value="1"/>
</dbReference>
<evidence type="ECO:0000313" key="10">
    <source>
        <dbReference type="Proteomes" id="UP000010880"/>
    </source>
</evidence>
<feature type="transmembrane region" description="Helical" evidence="7">
    <location>
        <begin position="243"/>
        <end position="265"/>
    </location>
</feature>
<feature type="transmembrane region" description="Helical" evidence="7">
    <location>
        <begin position="15"/>
        <end position="34"/>
    </location>
</feature>
<dbReference type="PROSITE" id="PS50928">
    <property type="entry name" value="ABC_TM1"/>
    <property type="match status" value="1"/>
</dbReference>
<keyword evidence="3" id="KW-1003">Cell membrane</keyword>
<keyword evidence="4 7" id="KW-0812">Transmembrane</keyword>
<dbReference type="PANTHER" id="PTHR43744:SF12">
    <property type="entry name" value="ABC TRANSPORTER PERMEASE PROTEIN MG189-RELATED"/>
    <property type="match status" value="1"/>
</dbReference>
<dbReference type="AlphaFoldDB" id="L0K8Y3"/>
<feature type="transmembrane region" description="Helical" evidence="7">
    <location>
        <begin position="186"/>
        <end position="208"/>
    </location>
</feature>
<dbReference type="Gene3D" id="1.10.3720.10">
    <property type="entry name" value="MetI-like"/>
    <property type="match status" value="1"/>
</dbReference>
<keyword evidence="10" id="KW-1185">Reference proteome</keyword>
<dbReference type="Proteomes" id="UP000010880">
    <property type="component" value="Chromosome"/>
</dbReference>
<dbReference type="KEGG" id="hhl:Halha_1834"/>
<comment type="subcellular location">
    <subcellularLocation>
        <location evidence="1 7">Cell membrane</location>
        <topology evidence="1 7">Multi-pass membrane protein</topology>
    </subcellularLocation>
</comment>
<feature type="transmembrane region" description="Helical" evidence="7">
    <location>
        <begin position="111"/>
        <end position="135"/>
    </location>
</feature>
<gene>
    <name evidence="9" type="ordered locus">Halha_1834</name>
</gene>
<evidence type="ECO:0000313" key="9">
    <source>
        <dbReference type="EMBL" id="AGB41747.1"/>
    </source>
</evidence>
<evidence type="ECO:0000256" key="2">
    <source>
        <dbReference type="ARBA" id="ARBA00022448"/>
    </source>
</evidence>
<keyword evidence="2 7" id="KW-0813">Transport</keyword>
<dbReference type="Pfam" id="PF00528">
    <property type="entry name" value="BPD_transp_1"/>
    <property type="match status" value="1"/>
</dbReference>
<evidence type="ECO:0000259" key="8">
    <source>
        <dbReference type="PROSITE" id="PS50928"/>
    </source>
</evidence>
<dbReference type="PATRIC" id="fig|748449.3.peg.1765"/>
<dbReference type="GO" id="GO:0055085">
    <property type="term" value="P:transmembrane transport"/>
    <property type="evidence" value="ECO:0007669"/>
    <property type="project" value="InterPro"/>
</dbReference>
<dbReference type="eggNOG" id="COG0395">
    <property type="taxonomic scope" value="Bacteria"/>
</dbReference>
<feature type="transmembrane region" description="Helical" evidence="7">
    <location>
        <begin position="75"/>
        <end position="99"/>
    </location>
</feature>
<feature type="domain" description="ABC transmembrane type-1" evidence="8">
    <location>
        <begin position="76"/>
        <end position="265"/>
    </location>
</feature>
<comment type="similarity">
    <text evidence="7">Belongs to the binding-protein-dependent transport system permease family.</text>
</comment>
<dbReference type="RefSeq" id="WP_015327463.1">
    <property type="nucleotide sequence ID" value="NC_019978.1"/>
</dbReference>
<evidence type="ECO:0000256" key="3">
    <source>
        <dbReference type="ARBA" id="ARBA00022475"/>
    </source>
</evidence>
<keyword evidence="5 7" id="KW-1133">Transmembrane helix</keyword>
<dbReference type="STRING" id="748449.Halha_1834"/>
<sequence>MDIMTNKDTSLKTKLFVYGLLIFFALLYLGPFLWTLSSSFKHADAVFDWPFHLIPKDPTLQNYVKVFTTVPYGRWLFNSAFVTLTIVVSNLFLSSLAGYAFARIDFPGRDIIFMGLLGTMMIPGPVTIVPVFSLMSMLEWVNTYKALIFPGITGAFGIFLMRQFFQSIPMSLEDAARIDGLGRFGIWWRIVMPLAKPALGALTIFTFMGQWNNFMWPFLLTSTEDMFTLTVGMNAFKGQYRTLWNLVLTGSVLMAIPVIIVFIIFQNYFIKGVSFSGIKG</sequence>
<dbReference type="HOGENOM" id="CLU_016047_1_1_9"/>
<proteinExistence type="inferred from homology"/>
<reference evidence="10" key="1">
    <citation type="submission" date="2012-02" db="EMBL/GenBank/DDBJ databases">
        <title>The complete genome of Halobacteroides halobius DSM 5150.</title>
        <authorList>
            <person name="Lucas S."/>
            <person name="Copeland A."/>
            <person name="Lapidus A."/>
            <person name="Glavina del Rio T."/>
            <person name="Dalin E."/>
            <person name="Tice H."/>
            <person name="Bruce D."/>
            <person name="Goodwin L."/>
            <person name="Pitluck S."/>
            <person name="Peters L."/>
            <person name="Mikhailova N."/>
            <person name="Gu W."/>
            <person name="Kyrpides N."/>
            <person name="Mavromatis K."/>
            <person name="Ivanova N."/>
            <person name="Brettin T."/>
            <person name="Detter J.C."/>
            <person name="Han C."/>
            <person name="Larimer F."/>
            <person name="Land M."/>
            <person name="Hauser L."/>
            <person name="Markowitz V."/>
            <person name="Cheng J.-F."/>
            <person name="Hugenholtz P."/>
            <person name="Woyke T."/>
            <person name="Wu D."/>
            <person name="Tindall B."/>
            <person name="Pomrenke H."/>
            <person name="Brambilla E."/>
            <person name="Klenk H.-P."/>
            <person name="Eisen J.A."/>
        </authorList>
    </citation>
    <scope>NUCLEOTIDE SEQUENCE [LARGE SCALE GENOMIC DNA]</scope>
    <source>
        <strain evidence="10">ATCC 35273 / DSM 5150 / MD-1</strain>
    </source>
</reference>
<evidence type="ECO:0000256" key="6">
    <source>
        <dbReference type="ARBA" id="ARBA00023136"/>
    </source>
</evidence>
<dbReference type="InterPro" id="IPR035906">
    <property type="entry name" value="MetI-like_sf"/>
</dbReference>
<accession>L0K8Y3</accession>
<evidence type="ECO:0000256" key="7">
    <source>
        <dbReference type="RuleBase" id="RU363032"/>
    </source>
</evidence>
<feature type="transmembrane region" description="Helical" evidence="7">
    <location>
        <begin position="147"/>
        <end position="165"/>
    </location>
</feature>
<evidence type="ECO:0000256" key="5">
    <source>
        <dbReference type="ARBA" id="ARBA00022989"/>
    </source>
</evidence>
<dbReference type="PANTHER" id="PTHR43744">
    <property type="entry name" value="ABC TRANSPORTER PERMEASE PROTEIN MG189-RELATED-RELATED"/>
    <property type="match status" value="1"/>
</dbReference>
<dbReference type="SUPFAM" id="SSF161098">
    <property type="entry name" value="MetI-like"/>
    <property type="match status" value="1"/>
</dbReference>
<keyword evidence="9" id="KW-0762">Sugar transport</keyword>